<proteinExistence type="inferred from homology"/>
<dbReference type="Gene3D" id="1.20.120.670">
    <property type="entry name" value="N-acetyl-b-d-glucoasminidase"/>
    <property type="match status" value="1"/>
</dbReference>
<dbReference type="PANTHER" id="PTHR21040">
    <property type="entry name" value="BCDNA.GH04120"/>
    <property type="match status" value="1"/>
</dbReference>
<dbReference type="KEGG" id="aaxa:NCTC10138_00137"/>
<feature type="domain" description="Glycoside hydrolase family 20 catalytic" evidence="3">
    <location>
        <begin position="62"/>
        <end position="325"/>
    </location>
</feature>
<keyword evidence="6" id="KW-1185">Reference proteome</keyword>
<dbReference type="Pfam" id="PF00728">
    <property type="entry name" value="Glyco_hydro_20"/>
    <property type="match status" value="1"/>
</dbReference>
<name>A0A449BBE8_HAPAX</name>
<dbReference type="STRING" id="1278311.GCA_000428705_00710"/>
<dbReference type="GO" id="GO:0005975">
    <property type="term" value="P:carbohydrate metabolic process"/>
    <property type="evidence" value="ECO:0007669"/>
    <property type="project" value="InterPro"/>
</dbReference>
<dbReference type="EMBL" id="LR215048">
    <property type="protein sequence ID" value="VEU79753.1"/>
    <property type="molecule type" value="Genomic_DNA"/>
</dbReference>
<dbReference type="SUPFAM" id="SSF51445">
    <property type="entry name" value="(Trans)glycosidases"/>
    <property type="match status" value="1"/>
</dbReference>
<keyword evidence="2" id="KW-0378">Hydrolase</keyword>
<evidence type="ECO:0000256" key="2">
    <source>
        <dbReference type="ARBA" id="ARBA00022801"/>
    </source>
</evidence>
<dbReference type="OrthoDB" id="383771at2"/>
<feature type="domain" description="Glycoside Hydrolase 20C C-terminal" evidence="4">
    <location>
        <begin position="407"/>
        <end position="547"/>
    </location>
</feature>
<organism evidence="5 6">
    <name type="scientific">Haploplasma axanthum</name>
    <name type="common">Acholeplasma axanthum</name>
    <dbReference type="NCBI Taxonomy" id="29552"/>
    <lineage>
        <taxon>Bacteria</taxon>
        <taxon>Bacillati</taxon>
        <taxon>Mycoplasmatota</taxon>
        <taxon>Mollicutes</taxon>
        <taxon>Acholeplasmatales</taxon>
        <taxon>Acholeplasmataceae</taxon>
        <taxon>Haploplasma</taxon>
    </lineage>
</organism>
<reference evidence="5 6" key="1">
    <citation type="submission" date="2019-01" db="EMBL/GenBank/DDBJ databases">
        <authorList>
            <consortium name="Pathogen Informatics"/>
        </authorList>
    </citation>
    <scope>NUCLEOTIDE SEQUENCE [LARGE SCALE GENOMIC DNA]</scope>
    <source>
        <strain evidence="5 6">NCTC10138</strain>
    </source>
</reference>
<evidence type="ECO:0000313" key="5">
    <source>
        <dbReference type="EMBL" id="VEU79753.1"/>
    </source>
</evidence>
<dbReference type="AlphaFoldDB" id="A0A449BBE8"/>
<gene>
    <name evidence="5" type="ORF">NCTC10138_00137</name>
</gene>
<protein>
    <submittedName>
        <fullName evidence="5">N-acetyl-beta-hexosaminidase</fullName>
    </submittedName>
</protein>
<evidence type="ECO:0000313" key="6">
    <source>
        <dbReference type="Proteomes" id="UP000289841"/>
    </source>
</evidence>
<dbReference type="InterPro" id="IPR017853">
    <property type="entry name" value="GH"/>
</dbReference>
<dbReference type="Pfam" id="PF18088">
    <property type="entry name" value="Glyco_H_20C_C"/>
    <property type="match status" value="1"/>
</dbReference>
<evidence type="ECO:0000256" key="1">
    <source>
        <dbReference type="ARBA" id="ARBA00006285"/>
    </source>
</evidence>
<dbReference type="InterPro" id="IPR038901">
    <property type="entry name" value="HEXDC-like"/>
</dbReference>
<evidence type="ECO:0000259" key="4">
    <source>
        <dbReference type="Pfam" id="PF18088"/>
    </source>
</evidence>
<comment type="similarity">
    <text evidence="1">Belongs to the glycosyl hydrolase 20 family.</text>
</comment>
<sequence length="569" mass="67062">MKKAIEELNRKGILIKNNICEYIKSDETKVVDNKLYYKTVSEGLVLLINNKKKLHMTLDSFGTMLDLSRGAVFKLSYIKELIYKQALMGVNQIWLYIEDVYELDGYPTFGYMRGRYTKDELKAIIEYAEIFEIEIVPSIQVLGHHGQFLRWPNSSPYKDQSQVLIVEEEKTYALIKKMIEWAKSNFKTNKIHVGMDETFGLGFGAFYKKNGYKDPMEIFTNHLNIVNEMALKEGFKEVMIWSDMFFRFLSPIEYYYDSNIVLDDKLVSRIPENVTLVYWDYYNHNDKIVSSMLKNHVDTKRKTVFASGTWVWTRFSYDKYQTDRTAKMHLKETLKTSVKDFILTQWMDDGAYADHKTSLLGVYEISCDLYFGGIANKKVFKEITNDDYNIAINKTKINETIMSQVGLLWDDPLLAIYLNNFTGNSYEEIEQHIVKQNEILKNLSLKKTPFEFLIMKINLLKLETRKTLLESYENKELNEGLIKTYQEIIKLVRKLNAYYQEMWYGRYKTFGLEVVQSRLGTQIIRFEEMIYIVKNYQKGDIIDVLEEKAIKDQYLSLKYNDIAFSVKPF</sequence>
<evidence type="ECO:0000259" key="3">
    <source>
        <dbReference type="Pfam" id="PF00728"/>
    </source>
</evidence>
<dbReference type="PANTHER" id="PTHR21040:SF8">
    <property type="entry name" value="BCDNA.GH04120"/>
    <property type="match status" value="1"/>
</dbReference>
<dbReference type="InterPro" id="IPR041063">
    <property type="entry name" value="Glyco_H_20C_C"/>
</dbReference>
<accession>A0A449BBE8</accession>
<dbReference type="GO" id="GO:0004563">
    <property type="term" value="F:beta-N-acetylhexosaminidase activity"/>
    <property type="evidence" value="ECO:0007669"/>
    <property type="project" value="UniProtKB-ARBA"/>
</dbReference>
<dbReference type="RefSeq" id="WP_026390332.1">
    <property type="nucleotide sequence ID" value="NZ_LR215048.1"/>
</dbReference>
<dbReference type="InterPro" id="IPR015883">
    <property type="entry name" value="Glyco_hydro_20_cat"/>
</dbReference>
<dbReference type="Proteomes" id="UP000289841">
    <property type="component" value="Chromosome"/>
</dbReference>
<dbReference type="Gene3D" id="3.20.20.80">
    <property type="entry name" value="Glycosidases"/>
    <property type="match status" value="1"/>
</dbReference>